<evidence type="ECO:0000313" key="2">
    <source>
        <dbReference type="Proteomes" id="UP000789702"/>
    </source>
</evidence>
<name>A0ACA9P175_9GLOM</name>
<protein>
    <submittedName>
        <fullName evidence="1">15866_t:CDS:1</fullName>
    </submittedName>
</protein>
<keyword evidence="2" id="KW-1185">Reference proteome</keyword>
<feature type="non-terminal residue" evidence="1">
    <location>
        <position position="1"/>
    </location>
</feature>
<dbReference type="EMBL" id="CAJVPU010022750">
    <property type="protein sequence ID" value="CAG8686560.1"/>
    <property type="molecule type" value="Genomic_DNA"/>
</dbReference>
<reference evidence="1" key="1">
    <citation type="submission" date="2021-06" db="EMBL/GenBank/DDBJ databases">
        <authorList>
            <person name="Kallberg Y."/>
            <person name="Tangrot J."/>
            <person name="Rosling A."/>
        </authorList>
    </citation>
    <scope>NUCLEOTIDE SEQUENCE</scope>
    <source>
        <strain evidence="1">IL203A</strain>
    </source>
</reference>
<proteinExistence type="predicted"/>
<sequence length="195" mass="22334">AQNRQKQLHDRKIQNITEFGIGEKVLVYRASRQYNRSVKLEPKWSGPYYIHQVFDWNVVKLRTMEGQVVSTPISTSLIKKDITSPVPSGVLVTPPPVVALPPFAETHDLIESVDVTRTALLQAIRLKNRIEMLVLAYYLSMLFVTATPTQQGAIRRKVTRHYYLAARHVYNLFAPLGFSKFMAPLWLLLIHLGCY</sequence>
<gene>
    <name evidence="1" type="ORF">DHETER_LOCUS10970</name>
</gene>
<comment type="caution">
    <text evidence="1">The sequence shown here is derived from an EMBL/GenBank/DDBJ whole genome shotgun (WGS) entry which is preliminary data.</text>
</comment>
<dbReference type="Proteomes" id="UP000789702">
    <property type="component" value="Unassembled WGS sequence"/>
</dbReference>
<accession>A0ACA9P175</accession>
<evidence type="ECO:0000313" key="1">
    <source>
        <dbReference type="EMBL" id="CAG8686560.1"/>
    </source>
</evidence>
<organism evidence="1 2">
    <name type="scientific">Dentiscutata heterogama</name>
    <dbReference type="NCBI Taxonomy" id="1316150"/>
    <lineage>
        <taxon>Eukaryota</taxon>
        <taxon>Fungi</taxon>
        <taxon>Fungi incertae sedis</taxon>
        <taxon>Mucoromycota</taxon>
        <taxon>Glomeromycotina</taxon>
        <taxon>Glomeromycetes</taxon>
        <taxon>Diversisporales</taxon>
        <taxon>Gigasporaceae</taxon>
        <taxon>Dentiscutata</taxon>
    </lineage>
</organism>